<dbReference type="SUPFAM" id="SSF56214">
    <property type="entry name" value="4'-phosphopantetheinyl transferase"/>
    <property type="match status" value="1"/>
</dbReference>
<protein>
    <recommendedName>
        <fullName evidence="1">holo-[acyl-carrier-protein] synthase</fullName>
        <ecNumber evidence="1">2.7.8.7</ecNumber>
    </recommendedName>
</protein>
<feature type="region of interest" description="Disordered" evidence="3">
    <location>
        <begin position="1"/>
        <end position="40"/>
    </location>
</feature>
<evidence type="ECO:0000313" key="6">
    <source>
        <dbReference type="Proteomes" id="UP001530377"/>
    </source>
</evidence>
<evidence type="ECO:0000256" key="1">
    <source>
        <dbReference type="ARBA" id="ARBA00013172"/>
    </source>
</evidence>
<evidence type="ECO:0000256" key="2">
    <source>
        <dbReference type="ARBA" id="ARBA00022679"/>
    </source>
</evidence>
<feature type="domain" description="4'-phosphopantetheinyl transferase" evidence="4">
    <location>
        <begin position="283"/>
        <end position="362"/>
    </location>
</feature>
<reference evidence="5 6" key="1">
    <citation type="submission" date="2024-10" db="EMBL/GenBank/DDBJ databases">
        <title>Updated reference genomes for cyclostephanoid diatoms.</title>
        <authorList>
            <person name="Roberts W.R."/>
            <person name="Alverson A.J."/>
        </authorList>
    </citation>
    <scope>NUCLEOTIDE SEQUENCE [LARGE SCALE GENOMIC DNA]</scope>
    <source>
        <strain evidence="5 6">AJA228-03</strain>
    </source>
</reference>
<dbReference type="Gene3D" id="3.90.470.20">
    <property type="entry name" value="4'-phosphopantetheinyl transferase domain"/>
    <property type="match status" value="2"/>
</dbReference>
<feature type="region of interest" description="Disordered" evidence="3">
    <location>
        <begin position="299"/>
        <end position="323"/>
    </location>
</feature>
<evidence type="ECO:0000259" key="4">
    <source>
        <dbReference type="Pfam" id="PF01648"/>
    </source>
</evidence>
<dbReference type="AlphaFoldDB" id="A0ABD3R5K9"/>
<gene>
    <name evidence="5" type="ORF">ACHAXA_004982</name>
</gene>
<dbReference type="EMBL" id="JALLPB020000545">
    <property type="protein sequence ID" value="KAL3808128.1"/>
    <property type="molecule type" value="Genomic_DNA"/>
</dbReference>
<dbReference type="EC" id="2.7.8.7" evidence="1"/>
<dbReference type="InterPro" id="IPR037143">
    <property type="entry name" value="4-PPantetheinyl_Trfase_dom_sf"/>
</dbReference>
<evidence type="ECO:0000313" key="5">
    <source>
        <dbReference type="EMBL" id="KAL3808128.1"/>
    </source>
</evidence>
<keyword evidence="2" id="KW-0808">Transferase</keyword>
<feature type="compositionally biased region" description="Basic and acidic residues" evidence="3">
    <location>
        <begin position="201"/>
        <end position="214"/>
    </location>
</feature>
<dbReference type="GO" id="GO:0008897">
    <property type="term" value="F:holo-[acyl-carrier-protein] synthase activity"/>
    <property type="evidence" value="ECO:0007669"/>
    <property type="project" value="UniProtKB-EC"/>
</dbReference>
<name>A0ABD3R5K9_9STRA</name>
<sequence length="498" mass="56762">MILEGRRGEQRHPYHHHPITDDDWRPSTASESSSSSDGGAPILTLSIVQLDRDVNDRRIEDVALTVLDDLTCASPADARDLMGPRSYRRDCDDERRPPTPAIRDDDVRLRTTMAKKSIMRYRLERDRWTSYTSLLLKSMAYYRSIDCEFGASSWEVDERDDYNGTGRRGGTMRFPIVDLPRTRYNRPYLPHSSRPTTTNDDSSRDDDYVEDRSHSMNVSHQYPWVCMVQQRPPNRRSGALTTTGHAPPESHYLLGMDVVVFEARTNDYAPTIAEFLEPFANSFTPWEWDRISNNRRGRRIMSSSTSSGGRDDGDDNPYHHSSKRSEVSRLREFYLRWSMKEAYTKALGLGMHVNFEMVEIRLLGTDLYVSDEDVGDEEEGIWTSIKKNATSSDRWGRSSIDERQRYYSVIGKVKRLESKSSLSSSWDVWEIIFVPLLPPGSTPSPRLATTAGDGLACACVCRGPLPRNSSSTHVDRCRIGTELLTLLDLIRMHGSSPS</sequence>
<dbReference type="Pfam" id="PF01648">
    <property type="entry name" value="ACPS"/>
    <property type="match status" value="1"/>
</dbReference>
<keyword evidence="6" id="KW-1185">Reference proteome</keyword>
<dbReference type="PANTHER" id="PTHR12215">
    <property type="entry name" value="PHOSPHOPANTETHEINE TRANSFERASE"/>
    <property type="match status" value="1"/>
</dbReference>
<dbReference type="InterPro" id="IPR008278">
    <property type="entry name" value="4-PPantetheinyl_Trfase_dom"/>
</dbReference>
<dbReference type="PANTHER" id="PTHR12215:SF10">
    <property type="entry name" value="L-AMINOADIPATE-SEMIALDEHYDE DEHYDROGENASE-PHOSPHOPANTETHEINYL TRANSFERASE"/>
    <property type="match status" value="1"/>
</dbReference>
<feature type="region of interest" description="Disordered" evidence="3">
    <location>
        <begin position="183"/>
        <end position="215"/>
    </location>
</feature>
<proteinExistence type="predicted"/>
<dbReference type="InterPro" id="IPR050559">
    <property type="entry name" value="P-Pant_transferase_sf"/>
</dbReference>
<comment type="caution">
    <text evidence="5">The sequence shown here is derived from an EMBL/GenBank/DDBJ whole genome shotgun (WGS) entry which is preliminary data.</text>
</comment>
<evidence type="ECO:0000256" key="3">
    <source>
        <dbReference type="SAM" id="MobiDB-lite"/>
    </source>
</evidence>
<feature type="region of interest" description="Disordered" evidence="3">
    <location>
        <begin position="78"/>
        <end position="101"/>
    </location>
</feature>
<feature type="compositionally biased region" description="Basic and acidic residues" evidence="3">
    <location>
        <begin position="1"/>
        <end position="25"/>
    </location>
</feature>
<accession>A0ABD3R5K9</accession>
<organism evidence="5 6">
    <name type="scientific">Cyclostephanos tholiformis</name>
    <dbReference type="NCBI Taxonomy" id="382380"/>
    <lineage>
        <taxon>Eukaryota</taxon>
        <taxon>Sar</taxon>
        <taxon>Stramenopiles</taxon>
        <taxon>Ochrophyta</taxon>
        <taxon>Bacillariophyta</taxon>
        <taxon>Coscinodiscophyceae</taxon>
        <taxon>Thalassiosirophycidae</taxon>
        <taxon>Stephanodiscales</taxon>
        <taxon>Stephanodiscaceae</taxon>
        <taxon>Cyclostephanos</taxon>
    </lineage>
</organism>
<feature type="compositionally biased region" description="Low complexity" evidence="3">
    <location>
        <begin position="27"/>
        <end position="36"/>
    </location>
</feature>
<dbReference type="Proteomes" id="UP001530377">
    <property type="component" value="Unassembled WGS sequence"/>
</dbReference>